<proteinExistence type="predicted"/>
<reference evidence="1" key="1">
    <citation type="submission" date="2021-07" db="EMBL/GenBank/DDBJ databases">
        <title>Aureisphaera sp. CAU 1614 isolated from sea sediment.</title>
        <authorList>
            <person name="Kim W."/>
        </authorList>
    </citation>
    <scope>NUCLEOTIDE SEQUENCE</scope>
    <source>
        <strain evidence="1">CAU 1614</strain>
    </source>
</reference>
<dbReference type="PROSITE" id="PS51257">
    <property type="entry name" value="PROKAR_LIPOPROTEIN"/>
    <property type="match status" value="1"/>
</dbReference>
<dbReference type="RefSeq" id="WP_219050929.1">
    <property type="nucleotide sequence ID" value="NZ_JAHWDP010000001.1"/>
</dbReference>
<keyword evidence="2" id="KW-1185">Reference proteome</keyword>
<dbReference type="AlphaFoldDB" id="A0A9X1FM60"/>
<dbReference type="EMBL" id="JAHWDP010000001">
    <property type="protein sequence ID" value="MBW2936952.1"/>
    <property type="molecule type" value="Genomic_DNA"/>
</dbReference>
<name>A0A9X1FM60_9FLAO</name>
<dbReference type="Proteomes" id="UP001138686">
    <property type="component" value="Unassembled WGS sequence"/>
</dbReference>
<evidence type="ECO:0000313" key="2">
    <source>
        <dbReference type="Proteomes" id="UP001138686"/>
    </source>
</evidence>
<comment type="caution">
    <text evidence="1">The sequence shown here is derived from an EMBL/GenBank/DDBJ whole genome shotgun (WGS) entry which is preliminary data.</text>
</comment>
<evidence type="ECO:0008006" key="3">
    <source>
        <dbReference type="Google" id="ProtNLM"/>
    </source>
</evidence>
<organism evidence="1 2">
    <name type="scientific">Halomarinibacterium sedimenti</name>
    <dbReference type="NCBI Taxonomy" id="2857106"/>
    <lineage>
        <taxon>Bacteria</taxon>
        <taxon>Pseudomonadati</taxon>
        <taxon>Bacteroidota</taxon>
        <taxon>Flavobacteriia</taxon>
        <taxon>Flavobacteriales</taxon>
        <taxon>Flavobacteriaceae</taxon>
        <taxon>Halomarinibacterium</taxon>
    </lineage>
</organism>
<evidence type="ECO:0000313" key="1">
    <source>
        <dbReference type="EMBL" id="MBW2936952.1"/>
    </source>
</evidence>
<accession>A0A9X1FM60</accession>
<gene>
    <name evidence="1" type="ORF">KXJ69_02475</name>
</gene>
<sequence>MKIPKVFFLGFLWIVSSCQYFNTERISSETFYEEEIESINWSEVDTYPMFGECEKYTEKEEQKSCFQNVVNSAIKQELSEENLVTSQEISDTVTIILQIDKKGNLVIEEVIADSLTLKKVPSLSRLFQESIGKISNPAPAYKRGIPVTTTIRLPFILNSENL</sequence>
<protein>
    <recommendedName>
        <fullName evidence="3">TonB C-terminal domain-containing protein</fullName>
    </recommendedName>
</protein>